<dbReference type="SUPFAM" id="SSF52058">
    <property type="entry name" value="L domain-like"/>
    <property type="match status" value="1"/>
</dbReference>
<dbReference type="EMBL" id="VTPC01088275">
    <property type="protein sequence ID" value="KAF2886239.1"/>
    <property type="molecule type" value="Genomic_DNA"/>
</dbReference>
<proteinExistence type="predicted"/>
<gene>
    <name evidence="2" type="ORF">ILUMI_19934</name>
</gene>
<evidence type="ECO:0000313" key="3">
    <source>
        <dbReference type="Proteomes" id="UP000801492"/>
    </source>
</evidence>
<sequence>MVRYTLILWMLLIQRYAEATECYFYENGLHMYCADINSLDALNAEIRKGLTDNNLLNDNIELLKIIRCDLESFTIDSIGKWYKLKDLRFIDSNISSLTSDAFVNLEALEVIGIDNSDIEYIDKNCFNNLKTLKGLILRRNKNLEIFQKYFSDFASLESLGLIGDPAIEEINEDTFFVV</sequence>
<dbReference type="OrthoDB" id="6066926at2759"/>
<comment type="caution">
    <text evidence="2">The sequence shown here is derived from an EMBL/GenBank/DDBJ whole genome shotgun (WGS) entry which is preliminary data.</text>
</comment>
<dbReference type="InterPro" id="IPR032675">
    <property type="entry name" value="LRR_dom_sf"/>
</dbReference>
<organism evidence="2 3">
    <name type="scientific">Ignelater luminosus</name>
    <name type="common">Cucubano</name>
    <name type="synonym">Pyrophorus luminosus</name>
    <dbReference type="NCBI Taxonomy" id="2038154"/>
    <lineage>
        <taxon>Eukaryota</taxon>
        <taxon>Metazoa</taxon>
        <taxon>Ecdysozoa</taxon>
        <taxon>Arthropoda</taxon>
        <taxon>Hexapoda</taxon>
        <taxon>Insecta</taxon>
        <taxon>Pterygota</taxon>
        <taxon>Neoptera</taxon>
        <taxon>Endopterygota</taxon>
        <taxon>Coleoptera</taxon>
        <taxon>Polyphaga</taxon>
        <taxon>Elateriformia</taxon>
        <taxon>Elateroidea</taxon>
        <taxon>Elateridae</taxon>
        <taxon>Agrypninae</taxon>
        <taxon>Pyrophorini</taxon>
        <taxon>Ignelater</taxon>
    </lineage>
</organism>
<feature type="non-terminal residue" evidence="2">
    <location>
        <position position="178"/>
    </location>
</feature>
<feature type="signal peptide" evidence="1">
    <location>
        <begin position="1"/>
        <end position="19"/>
    </location>
</feature>
<protein>
    <submittedName>
        <fullName evidence="2">Uncharacterized protein</fullName>
    </submittedName>
</protein>
<accession>A0A8K0CF83</accession>
<dbReference type="AlphaFoldDB" id="A0A8K0CF83"/>
<dbReference type="Gene3D" id="3.80.10.10">
    <property type="entry name" value="Ribonuclease Inhibitor"/>
    <property type="match status" value="1"/>
</dbReference>
<evidence type="ECO:0000313" key="2">
    <source>
        <dbReference type="EMBL" id="KAF2886239.1"/>
    </source>
</evidence>
<reference evidence="2" key="1">
    <citation type="submission" date="2019-08" db="EMBL/GenBank/DDBJ databases">
        <title>The genome of the North American firefly Photinus pyralis.</title>
        <authorList>
            <consortium name="Photinus pyralis genome working group"/>
            <person name="Fallon T.R."/>
            <person name="Sander Lower S.E."/>
            <person name="Weng J.-K."/>
        </authorList>
    </citation>
    <scope>NUCLEOTIDE SEQUENCE</scope>
    <source>
        <strain evidence="2">TRF0915ILg1</strain>
        <tissue evidence="2">Whole body</tissue>
    </source>
</reference>
<feature type="chain" id="PRO_5035475720" evidence="1">
    <location>
        <begin position="20"/>
        <end position="178"/>
    </location>
</feature>
<keyword evidence="3" id="KW-1185">Reference proteome</keyword>
<evidence type="ECO:0000256" key="1">
    <source>
        <dbReference type="SAM" id="SignalP"/>
    </source>
</evidence>
<name>A0A8K0CF83_IGNLU</name>
<dbReference type="InterPro" id="IPR001611">
    <property type="entry name" value="Leu-rich_rpt"/>
</dbReference>
<keyword evidence="1" id="KW-0732">Signal</keyword>
<dbReference type="Pfam" id="PF13855">
    <property type="entry name" value="LRR_8"/>
    <property type="match status" value="1"/>
</dbReference>
<dbReference type="Proteomes" id="UP000801492">
    <property type="component" value="Unassembled WGS sequence"/>
</dbReference>